<keyword evidence="2" id="KW-1185">Reference proteome</keyword>
<organism evidence="1 2">
    <name type="scientific">Mucuna pruriens</name>
    <name type="common">Velvet bean</name>
    <name type="synonym">Dolichos pruriens</name>
    <dbReference type="NCBI Taxonomy" id="157652"/>
    <lineage>
        <taxon>Eukaryota</taxon>
        <taxon>Viridiplantae</taxon>
        <taxon>Streptophyta</taxon>
        <taxon>Embryophyta</taxon>
        <taxon>Tracheophyta</taxon>
        <taxon>Spermatophyta</taxon>
        <taxon>Magnoliopsida</taxon>
        <taxon>eudicotyledons</taxon>
        <taxon>Gunneridae</taxon>
        <taxon>Pentapetalae</taxon>
        <taxon>rosids</taxon>
        <taxon>fabids</taxon>
        <taxon>Fabales</taxon>
        <taxon>Fabaceae</taxon>
        <taxon>Papilionoideae</taxon>
        <taxon>50 kb inversion clade</taxon>
        <taxon>NPAAA clade</taxon>
        <taxon>indigoferoid/millettioid clade</taxon>
        <taxon>Phaseoleae</taxon>
        <taxon>Mucuna</taxon>
    </lineage>
</organism>
<feature type="non-terminal residue" evidence="1">
    <location>
        <position position="1"/>
    </location>
</feature>
<dbReference type="PANTHER" id="PTHR32108:SF5">
    <property type="entry name" value="DYNACTIN SUBUNIT 1-LIKE"/>
    <property type="match status" value="1"/>
</dbReference>
<name>A0A371GQ62_MUCPR</name>
<comment type="caution">
    <text evidence="1">The sequence shown here is derived from an EMBL/GenBank/DDBJ whole genome shotgun (WGS) entry which is preliminary data.</text>
</comment>
<sequence length="135" mass="15472">MNNTQRKGNNPPRTFAPIPMTYIERLPHLTYNSLFVPIPLKPIQPPYPKTYDSNAKCEYHAEFKENGPNVGDNPLPRHGGIFVNAIKEKVDCLVRRVEKVKTIMGVIFSKLCTLKLIERLALKQILQRPMDSNMI</sequence>
<evidence type="ECO:0000313" key="1">
    <source>
        <dbReference type="EMBL" id="RDX92708.1"/>
    </source>
</evidence>
<reference evidence="1" key="1">
    <citation type="submission" date="2018-05" db="EMBL/GenBank/DDBJ databases">
        <title>Draft genome of Mucuna pruriens seed.</title>
        <authorList>
            <person name="Nnadi N.E."/>
            <person name="Vos R."/>
            <person name="Hasami M.H."/>
            <person name="Devisetty U.K."/>
            <person name="Aguiy J.C."/>
        </authorList>
    </citation>
    <scope>NUCLEOTIDE SEQUENCE [LARGE SCALE GENOMIC DNA]</scope>
    <source>
        <strain evidence="1">JCA_2017</strain>
    </source>
</reference>
<dbReference type="PANTHER" id="PTHR32108">
    <property type="entry name" value="DNA-DIRECTED RNA POLYMERASE SUBUNIT ALPHA"/>
    <property type="match status" value="1"/>
</dbReference>
<accession>A0A371GQ62</accession>
<proteinExistence type="predicted"/>
<protein>
    <submittedName>
        <fullName evidence="1">Uncharacterized protein</fullName>
    </submittedName>
</protein>
<evidence type="ECO:0000313" key="2">
    <source>
        <dbReference type="Proteomes" id="UP000257109"/>
    </source>
</evidence>
<dbReference type="Proteomes" id="UP000257109">
    <property type="component" value="Unassembled WGS sequence"/>
</dbReference>
<gene>
    <name evidence="1" type="ORF">CR513_25115</name>
</gene>
<dbReference type="OrthoDB" id="1418540at2759"/>
<dbReference type="EMBL" id="QJKJ01004802">
    <property type="protein sequence ID" value="RDX92708.1"/>
    <property type="molecule type" value="Genomic_DNA"/>
</dbReference>
<dbReference type="AlphaFoldDB" id="A0A371GQ62"/>